<protein>
    <recommendedName>
        <fullName evidence="1">lipid-A-disaccharide synthase</fullName>
        <ecNumber evidence="1">2.4.1.182</ecNumber>
    </recommendedName>
</protein>
<feature type="region of interest" description="Disordered" evidence="8">
    <location>
        <begin position="1"/>
        <end position="20"/>
    </location>
</feature>
<evidence type="ECO:0000256" key="2">
    <source>
        <dbReference type="ARBA" id="ARBA00022516"/>
    </source>
</evidence>
<dbReference type="Proteomes" id="UP000541444">
    <property type="component" value="Unassembled WGS sequence"/>
</dbReference>
<name>A0A7J7MW72_9MAGN</name>
<keyword evidence="10" id="KW-1185">Reference proteome</keyword>
<dbReference type="GO" id="GO:0008915">
    <property type="term" value="F:lipid-A-disaccharide synthase activity"/>
    <property type="evidence" value="ECO:0007669"/>
    <property type="project" value="UniProtKB-EC"/>
</dbReference>
<evidence type="ECO:0000256" key="6">
    <source>
        <dbReference type="ARBA" id="ARBA00023098"/>
    </source>
</evidence>
<keyword evidence="5" id="KW-0808">Transferase</keyword>
<keyword evidence="2" id="KW-0444">Lipid biosynthesis</keyword>
<comment type="catalytic activity">
    <reaction evidence="7">
        <text>a lipid X + a UDP-2-N,3-O-bis[(3R)-3-hydroxyacyl]-alpha-D-glucosamine = a lipid A disaccharide + UDP + H(+)</text>
        <dbReference type="Rhea" id="RHEA:67828"/>
        <dbReference type="ChEBI" id="CHEBI:15378"/>
        <dbReference type="ChEBI" id="CHEBI:58223"/>
        <dbReference type="ChEBI" id="CHEBI:137748"/>
        <dbReference type="ChEBI" id="CHEBI:176338"/>
        <dbReference type="ChEBI" id="CHEBI:176343"/>
        <dbReference type="EC" id="2.4.1.182"/>
    </reaction>
</comment>
<dbReference type="SUPFAM" id="SSF53756">
    <property type="entry name" value="UDP-Glycosyltransferase/glycogen phosphorylase"/>
    <property type="match status" value="1"/>
</dbReference>
<proteinExistence type="predicted"/>
<feature type="compositionally biased region" description="Polar residues" evidence="8">
    <location>
        <begin position="43"/>
        <end position="60"/>
    </location>
</feature>
<dbReference type="GO" id="GO:0009245">
    <property type="term" value="P:lipid A biosynthetic process"/>
    <property type="evidence" value="ECO:0007669"/>
    <property type="project" value="UniProtKB-KW"/>
</dbReference>
<evidence type="ECO:0000256" key="3">
    <source>
        <dbReference type="ARBA" id="ARBA00022556"/>
    </source>
</evidence>
<dbReference type="GO" id="GO:0016020">
    <property type="term" value="C:membrane"/>
    <property type="evidence" value="ECO:0007669"/>
    <property type="project" value="GOC"/>
</dbReference>
<evidence type="ECO:0000256" key="8">
    <source>
        <dbReference type="SAM" id="MobiDB-lite"/>
    </source>
</evidence>
<keyword evidence="4" id="KW-0328">Glycosyltransferase</keyword>
<gene>
    <name evidence="9" type="ORF">GIB67_032798</name>
</gene>
<sequence>MILSVSKTKTDAALPTSTGATMTTPTASSITVNTGVSLIAPPVSNNHQTAATTSTNTRGFESQGPHIETGMRYRNTDINSNEYTGIVSRDWRSNEQWSGGQLNVGATPYVPPRLQRPPTPPQRPRYLGPSNQQRQWTSGNGFTGDNMQWDEPEHRGSGDRYGFHDRRGRGRINVPNNFGTCPRLDNYQPTAGIGATRVDKMLAFKKCRGQRAVSSGYDYITYSEVMRDEMMARFIPSTYEDESFAKLQTLRQGRSQSVDDYASDFYMLSSRVVFIRVRGATGSTVITLLPGSRLQEVTRMLPIFSKTLGILKDSFTELTTIIPVAPSQCVEEYVSRSVQTWPVRTILIPGESPHLKYDAFSASRAALSTSGTAVLELQLARLPCVIAYRAHFLTEWFIRFKAKISHISLPNILLDSSVIPEVLFQACTPENLATSLKEVIHVEALRAKQIIAAEKVLSFLCRSQGTFKDLIPKEINSRVSNYTPSMIAAFTILYLVKRR</sequence>
<feature type="region of interest" description="Disordered" evidence="8">
    <location>
        <begin position="98"/>
        <end position="146"/>
    </location>
</feature>
<dbReference type="EMBL" id="JACGCM010001204">
    <property type="protein sequence ID" value="KAF6159181.1"/>
    <property type="molecule type" value="Genomic_DNA"/>
</dbReference>
<dbReference type="InterPro" id="IPR003835">
    <property type="entry name" value="Glyco_trans_19"/>
</dbReference>
<dbReference type="PANTHER" id="PTHR30372:SF4">
    <property type="entry name" value="LIPID-A-DISACCHARIDE SYNTHASE, MITOCHONDRIAL-RELATED"/>
    <property type="match status" value="1"/>
</dbReference>
<comment type="caution">
    <text evidence="9">The sequence shown here is derived from an EMBL/GenBank/DDBJ whole genome shotgun (WGS) entry which is preliminary data.</text>
</comment>
<feature type="compositionally biased region" description="Polar residues" evidence="8">
    <location>
        <begin position="130"/>
        <end position="146"/>
    </location>
</feature>
<feature type="compositionally biased region" description="Pro residues" evidence="8">
    <location>
        <begin position="109"/>
        <end position="123"/>
    </location>
</feature>
<organism evidence="9 10">
    <name type="scientific">Kingdonia uniflora</name>
    <dbReference type="NCBI Taxonomy" id="39325"/>
    <lineage>
        <taxon>Eukaryota</taxon>
        <taxon>Viridiplantae</taxon>
        <taxon>Streptophyta</taxon>
        <taxon>Embryophyta</taxon>
        <taxon>Tracheophyta</taxon>
        <taxon>Spermatophyta</taxon>
        <taxon>Magnoliopsida</taxon>
        <taxon>Ranunculales</taxon>
        <taxon>Circaeasteraceae</taxon>
        <taxon>Kingdonia</taxon>
    </lineage>
</organism>
<evidence type="ECO:0000256" key="7">
    <source>
        <dbReference type="ARBA" id="ARBA00048975"/>
    </source>
</evidence>
<dbReference type="OrthoDB" id="2419at2759"/>
<evidence type="ECO:0000256" key="4">
    <source>
        <dbReference type="ARBA" id="ARBA00022676"/>
    </source>
</evidence>
<dbReference type="EC" id="2.4.1.182" evidence="1"/>
<dbReference type="GO" id="GO:0005543">
    <property type="term" value="F:phospholipid binding"/>
    <property type="evidence" value="ECO:0007669"/>
    <property type="project" value="TreeGrafter"/>
</dbReference>
<evidence type="ECO:0000313" key="9">
    <source>
        <dbReference type="EMBL" id="KAF6159181.1"/>
    </source>
</evidence>
<evidence type="ECO:0000256" key="5">
    <source>
        <dbReference type="ARBA" id="ARBA00022679"/>
    </source>
</evidence>
<evidence type="ECO:0000313" key="10">
    <source>
        <dbReference type="Proteomes" id="UP000541444"/>
    </source>
</evidence>
<feature type="region of interest" description="Disordered" evidence="8">
    <location>
        <begin position="41"/>
        <end position="67"/>
    </location>
</feature>
<reference evidence="9 10" key="1">
    <citation type="journal article" date="2020" name="IScience">
        <title>Genome Sequencing of the Endangered Kingdonia uniflora (Circaeasteraceae, Ranunculales) Reveals Potential Mechanisms of Evolutionary Specialization.</title>
        <authorList>
            <person name="Sun Y."/>
            <person name="Deng T."/>
            <person name="Zhang A."/>
            <person name="Moore M.J."/>
            <person name="Landis J.B."/>
            <person name="Lin N."/>
            <person name="Zhang H."/>
            <person name="Zhang X."/>
            <person name="Huang J."/>
            <person name="Zhang X."/>
            <person name="Sun H."/>
            <person name="Wang H."/>
        </authorList>
    </citation>
    <scope>NUCLEOTIDE SEQUENCE [LARGE SCALE GENOMIC DNA]</scope>
    <source>
        <strain evidence="9">TB1705</strain>
        <tissue evidence="9">Leaf</tissue>
    </source>
</reference>
<dbReference type="PANTHER" id="PTHR30372">
    <property type="entry name" value="LIPID-A-DISACCHARIDE SYNTHASE"/>
    <property type="match status" value="1"/>
</dbReference>
<dbReference type="Pfam" id="PF02684">
    <property type="entry name" value="LpxB"/>
    <property type="match status" value="1"/>
</dbReference>
<accession>A0A7J7MW72</accession>
<dbReference type="AlphaFoldDB" id="A0A7J7MW72"/>
<evidence type="ECO:0000256" key="1">
    <source>
        <dbReference type="ARBA" id="ARBA00012687"/>
    </source>
</evidence>
<keyword evidence="6" id="KW-0443">Lipid metabolism</keyword>
<keyword evidence="3" id="KW-0441">Lipid A biosynthesis</keyword>